<organism evidence="1 2">
    <name type="scientific">Metallosphaera yellowstonensis MK1</name>
    <dbReference type="NCBI Taxonomy" id="671065"/>
    <lineage>
        <taxon>Archaea</taxon>
        <taxon>Thermoproteota</taxon>
        <taxon>Thermoprotei</taxon>
        <taxon>Sulfolobales</taxon>
        <taxon>Sulfolobaceae</taxon>
        <taxon>Metallosphaera</taxon>
    </lineage>
</organism>
<keyword evidence="2" id="KW-1185">Reference proteome</keyword>
<evidence type="ECO:0000313" key="1">
    <source>
        <dbReference type="EMBL" id="EHP69224.1"/>
    </source>
</evidence>
<accession>H2C5Z7</accession>
<reference evidence="1 2" key="1">
    <citation type="submission" date="2012-01" db="EMBL/GenBank/DDBJ databases">
        <title>Improved High-Quality Draft sequence of Metallosphaera yellowstonensis MK1.</title>
        <authorList>
            <consortium name="US DOE Joint Genome Institute"/>
            <person name="Lucas S."/>
            <person name="Han J."/>
            <person name="Cheng J.-F."/>
            <person name="Goodwin L."/>
            <person name="Pitluck S."/>
            <person name="Peters L."/>
            <person name="Teshima H."/>
            <person name="Detter J.C."/>
            <person name="Han C."/>
            <person name="Tapia R."/>
            <person name="Land M."/>
            <person name="Hauser L."/>
            <person name="Kyrpides N."/>
            <person name="Kozubal M."/>
            <person name="Macur R.E."/>
            <person name="Jay Z."/>
            <person name="Inskeep W."/>
            <person name="Woyke T."/>
        </authorList>
    </citation>
    <scope>NUCLEOTIDE SEQUENCE [LARGE SCALE GENOMIC DNA]</scope>
    <source>
        <strain evidence="1 2">MK1</strain>
    </source>
</reference>
<name>H2C5Z7_9CREN</name>
<dbReference type="Proteomes" id="UP000003980">
    <property type="component" value="Unassembled WGS sequence"/>
</dbReference>
<evidence type="ECO:0000313" key="2">
    <source>
        <dbReference type="Proteomes" id="UP000003980"/>
    </source>
</evidence>
<protein>
    <submittedName>
        <fullName evidence="1">Uncharacterized protein</fullName>
    </submittedName>
</protein>
<gene>
    <name evidence="1" type="ORF">MetMK1DRAFT_00019700</name>
</gene>
<dbReference type="EMBL" id="JH597768">
    <property type="protein sequence ID" value="EHP69224.1"/>
    <property type="molecule type" value="Genomic_DNA"/>
</dbReference>
<dbReference type="eggNOG" id="arCOG05925">
    <property type="taxonomic scope" value="Archaea"/>
</dbReference>
<dbReference type="STRING" id="671065.MetMK1DRAFT_00019700"/>
<dbReference type="HOGENOM" id="CLU_165878_0_0_2"/>
<proteinExistence type="predicted"/>
<sequence>MCTVCCESKVVCLTTDIPKVDNPEVELEIDRQGEELLIRNIVLDEPENPLYLEYYADATFVEGISQEAKIVIYFVDRNGEVLRTLNVQLSREVLRLLRREVGLGG</sequence>
<dbReference type="AlphaFoldDB" id="H2C5Z7"/>